<organism evidence="2 3">
    <name type="scientific">Algibacter pectinivorans</name>
    <dbReference type="NCBI Taxonomy" id="870482"/>
    <lineage>
        <taxon>Bacteria</taxon>
        <taxon>Pseudomonadati</taxon>
        <taxon>Bacteroidota</taxon>
        <taxon>Flavobacteriia</taxon>
        <taxon>Flavobacteriales</taxon>
        <taxon>Flavobacteriaceae</taxon>
        <taxon>Algibacter</taxon>
    </lineage>
</organism>
<evidence type="ECO:0000313" key="2">
    <source>
        <dbReference type="EMBL" id="SFC85817.1"/>
    </source>
</evidence>
<dbReference type="AlphaFoldDB" id="A0A1I1MK47"/>
<evidence type="ECO:0000313" key="3">
    <source>
        <dbReference type="Proteomes" id="UP000199439"/>
    </source>
</evidence>
<dbReference type="OrthoDB" id="1447167at2"/>
<feature type="signal peptide" evidence="1">
    <location>
        <begin position="1"/>
        <end position="21"/>
    </location>
</feature>
<dbReference type="Proteomes" id="UP000199439">
    <property type="component" value="Unassembled WGS sequence"/>
</dbReference>
<dbReference type="RefSeq" id="WP_092848209.1">
    <property type="nucleotide sequence ID" value="NZ_FOMI01000001.1"/>
</dbReference>
<dbReference type="PROSITE" id="PS51257">
    <property type="entry name" value="PROKAR_LIPOPROTEIN"/>
    <property type="match status" value="1"/>
</dbReference>
<feature type="chain" id="PRO_5011617923" description="Lipocalin-like domain-containing protein" evidence="1">
    <location>
        <begin position="22"/>
        <end position="191"/>
    </location>
</feature>
<evidence type="ECO:0000256" key="1">
    <source>
        <dbReference type="SAM" id="SignalP"/>
    </source>
</evidence>
<name>A0A1I1MK47_9FLAO</name>
<accession>A0A1I1MK47</accession>
<evidence type="ECO:0008006" key="4">
    <source>
        <dbReference type="Google" id="ProtNLM"/>
    </source>
</evidence>
<proteinExistence type="predicted"/>
<sequence length="191" mass="21094">MLIKTLKRVVLLFLFSTTIFSCESSDDTLDTSGELLGDWELVSYINEGSTSTNFQGTPINYTFSGKAINIDYVLTFSENPNKAITENSSFDFEIISSFDGTSTTETSTINNINAEAEWSRDGNVLTFSEDFGSFDTSDLVLEDKLSANPEYIIEKLTATTLVLTTGVSEQVSDSGFDVDISVDLRLEFTRI</sequence>
<dbReference type="EMBL" id="FOMI01000001">
    <property type="protein sequence ID" value="SFC85817.1"/>
    <property type="molecule type" value="Genomic_DNA"/>
</dbReference>
<reference evidence="3" key="1">
    <citation type="submission" date="2016-10" db="EMBL/GenBank/DDBJ databases">
        <authorList>
            <person name="Varghese N."/>
            <person name="Submissions S."/>
        </authorList>
    </citation>
    <scope>NUCLEOTIDE SEQUENCE [LARGE SCALE GENOMIC DNA]</scope>
    <source>
        <strain evidence="3">DSM 25730</strain>
    </source>
</reference>
<gene>
    <name evidence="2" type="ORF">SAMN04487987_101328</name>
</gene>
<keyword evidence="3" id="KW-1185">Reference proteome</keyword>
<protein>
    <recommendedName>
        <fullName evidence="4">Lipocalin-like domain-containing protein</fullName>
    </recommendedName>
</protein>
<keyword evidence="1" id="KW-0732">Signal</keyword>